<proteinExistence type="predicted"/>
<protein>
    <submittedName>
        <fullName evidence="2">Uncharacterized protein</fullName>
    </submittedName>
</protein>
<keyword evidence="1" id="KW-0472">Membrane</keyword>
<dbReference type="EMBL" id="JAIWYP010000008">
    <property type="protein sequence ID" value="KAH3789311.1"/>
    <property type="molecule type" value="Genomic_DNA"/>
</dbReference>
<comment type="caution">
    <text evidence="2">The sequence shown here is derived from an EMBL/GenBank/DDBJ whole genome shotgun (WGS) entry which is preliminary data.</text>
</comment>
<sequence>MEVVRIGILMIWNYMLINGEIMCNYQPLPWKSAIAWCQNKTGILVGSDQIHIPYGIPKDASFWTPDYTTRKLHVSSIPDYPVACGYRTFKLNMFGSIEFGDCSKEKHYICCQSYLFGERCVQTGTWQRAIMCTTSTYQDNYVRNMVPDGDYWVAHAYAYETNTLRGDINNLPMPDQCGSVHSNGILHFENNCSSLRYSMCDLPDHFLGFSVFSECDRTHVPTITERVHPYMTTEQYALFPARTTVSAPFSNRNVSKLNIGLGIGLGCLVIIIAVIALSCYIRR</sequence>
<feature type="non-terminal residue" evidence="2">
    <location>
        <position position="283"/>
    </location>
</feature>
<dbReference type="Proteomes" id="UP000828390">
    <property type="component" value="Unassembled WGS sequence"/>
</dbReference>
<evidence type="ECO:0000313" key="2">
    <source>
        <dbReference type="EMBL" id="KAH3789311.1"/>
    </source>
</evidence>
<accession>A0A9D4F3E4</accession>
<keyword evidence="1" id="KW-1133">Transmembrane helix</keyword>
<evidence type="ECO:0000313" key="3">
    <source>
        <dbReference type="Proteomes" id="UP000828390"/>
    </source>
</evidence>
<keyword evidence="3" id="KW-1185">Reference proteome</keyword>
<feature type="transmembrane region" description="Helical" evidence="1">
    <location>
        <begin position="259"/>
        <end position="281"/>
    </location>
</feature>
<organism evidence="2 3">
    <name type="scientific">Dreissena polymorpha</name>
    <name type="common">Zebra mussel</name>
    <name type="synonym">Mytilus polymorpha</name>
    <dbReference type="NCBI Taxonomy" id="45954"/>
    <lineage>
        <taxon>Eukaryota</taxon>
        <taxon>Metazoa</taxon>
        <taxon>Spiralia</taxon>
        <taxon>Lophotrochozoa</taxon>
        <taxon>Mollusca</taxon>
        <taxon>Bivalvia</taxon>
        <taxon>Autobranchia</taxon>
        <taxon>Heteroconchia</taxon>
        <taxon>Euheterodonta</taxon>
        <taxon>Imparidentia</taxon>
        <taxon>Neoheterodontei</taxon>
        <taxon>Myida</taxon>
        <taxon>Dreissenoidea</taxon>
        <taxon>Dreissenidae</taxon>
        <taxon>Dreissena</taxon>
    </lineage>
</organism>
<gene>
    <name evidence="2" type="ORF">DPMN_167486</name>
</gene>
<dbReference type="AlphaFoldDB" id="A0A9D4F3E4"/>
<keyword evidence="1" id="KW-0812">Transmembrane</keyword>
<reference evidence="2" key="2">
    <citation type="submission" date="2020-11" db="EMBL/GenBank/DDBJ databases">
        <authorList>
            <person name="McCartney M.A."/>
            <person name="Auch B."/>
            <person name="Kono T."/>
            <person name="Mallez S."/>
            <person name="Becker A."/>
            <person name="Gohl D.M."/>
            <person name="Silverstein K.A.T."/>
            <person name="Koren S."/>
            <person name="Bechman K.B."/>
            <person name="Herman A."/>
            <person name="Abrahante J.E."/>
            <person name="Garbe J."/>
        </authorList>
    </citation>
    <scope>NUCLEOTIDE SEQUENCE</scope>
    <source>
        <strain evidence="2">Duluth1</strain>
        <tissue evidence="2">Whole animal</tissue>
    </source>
</reference>
<name>A0A9D4F3E4_DREPO</name>
<evidence type="ECO:0000256" key="1">
    <source>
        <dbReference type="SAM" id="Phobius"/>
    </source>
</evidence>
<reference evidence="2" key="1">
    <citation type="journal article" date="2019" name="bioRxiv">
        <title>The Genome of the Zebra Mussel, Dreissena polymorpha: A Resource for Invasive Species Research.</title>
        <authorList>
            <person name="McCartney M.A."/>
            <person name="Auch B."/>
            <person name="Kono T."/>
            <person name="Mallez S."/>
            <person name="Zhang Y."/>
            <person name="Obille A."/>
            <person name="Becker A."/>
            <person name="Abrahante J.E."/>
            <person name="Garbe J."/>
            <person name="Badalamenti J.P."/>
            <person name="Herman A."/>
            <person name="Mangelson H."/>
            <person name="Liachko I."/>
            <person name="Sullivan S."/>
            <person name="Sone E.D."/>
            <person name="Koren S."/>
            <person name="Silverstein K.A.T."/>
            <person name="Beckman K.B."/>
            <person name="Gohl D.M."/>
        </authorList>
    </citation>
    <scope>NUCLEOTIDE SEQUENCE</scope>
    <source>
        <strain evidence="2">Duluth1</strain>
        <tissue evidence="2">Whole animal</tissue>
    </source>
</reference>